<keyword evidence="3" id="KW-1185">Reference proteome</keyword>
<dbReference type="EMBL" id="RBZP01000022">
    <property type="protein sequence ID" value="RKQ29655.1"/>
    <property type="molecule type" value="Genomic_DNA"/>
</dbReference>
<dbReference type="InterPro" id="IPR011053">
    <property type="entry name" value="Single_hybrid_motif"/>
</dbReference>
<dbReference type="GO" id="GO:0019464">
    <property type="term" value="P:glycine decarboxylation via glycine cleavage system"/>
    <property type="evidence" value="ECO:0007669"/>
    <property type="project" value="InterPro"/>
</dbReference>
<reference evidence="2 3" key="1">
    <citation type="journal article" date="2016" name="Int. J. Syst. Evol. Microbiol.">
        <title>Oceanobacillus halophilus sp. nov., a novel moderately halophilic bacterium from a hypersaline lake.</title>
        <authorList>
            <person name="Amoozegar M.A."/>
            <person name="Bagheri M."/>
            <person name="Makhdoumi A."/>
            <person name="Nikou M.M."/>
            <person name="Fazeli S.A.S."/>
            <person name="Schumann P."/>
            <person name="Sproer C."/>
            <person name="Sanchez-Porro C."/>
            <person name="Ventosa A."/>
        </authorList>
    </citation>
    <scope>NUCLEOTIDE SEQUENCE [LARGE SCALE GENOMIC DNA]</scope>
    <source>
        <strain evidence="2 3">DSM 23996</strain>
    </source>
</reference>
<protein>
    <recommendedName>
        <fullName evidence="4">Glycine cleavage system protein H</fullName>
    </recommendedName>
</protein>
<comment type="caution">
    <text evidence="2">The sequence shown here is derived from an EMBL/GenBank/DDBJ whole genome shotgun (WGS) entry which is preliminary data.</text>
</comment>
<accession>A0A494ZUF3</accession>
<dbReference type="Gene3D" id="2.40.50.100">
    <property type="match status" value="1"/>
</dbReference>
<dbReference type="InterPro" id="IPR002930">
    <property type="entry name" value="GCV_H"/>
</dbReference>
<dbReference type="GO" id="GO:0005960">
    <property type="term" value="C:glycine cleavage complex"/>
    <property type="evidence" value="ECO:0007669"/>
    <property type="project" value="InterPro"/>
</dbReference>
<evidence type="ECO:0000313" key="3">
    <source>
        <dbReference type="Proteomes" id="UP000269301"/>
    </source>
</evidence>
<dbReference type="PANTHER" id="PTHR11715:SF3">
    <property type="entry name" value="GLYCINE CLEAVAGE SYSTEM H PROTEIN-RELATED"/>
    <property type="match status" value="1"/>
</dbReference>
<sequence>MKLDWRGCMVRDNWKVTGDGLWIAKTMKGCRIGFTPKVVAKMGNIRFMELLTIGEIEEGEPLLIVETLKAVHEISVPISGEIVSINKKVFESPELLTDQAWIIQMTNVKDMEYQKLPDYKQVEWQIG</sequence>
<dbReference type="InterPro" id="IPR033753">
    <property type="entry name" value="GCV_H/Fam206"/>
</dbReference>
<dbReference type="PANTHER" id="PTHR11715">
    <property type="entry name" value="GLYCINE CLEAVAGE SYSTEM H PROTEIN"/>
    <property type="match status" value="1"/>
</dbReference>
<dbReference type="GO" id="GO:0005737">
    <property type="term" value="C:cytoplasm"/>
    <property type="evidence" value="ECO:0007669"/>
    <property type="project" value="TreeGrafter"/>
</dbReference>
<dbReference type="SUPFAM" id="SSF51230">
    <property type="entry name" value="Single hybrid motif"/>
    <property type="match status" value="1"/>
</dbReference>
<keyword evidence="1" id="KW-0450">Lipoyl</keyword>
<dbReference type="Pfam" id="PF01597">
    <property type="entry name" value="GCV_H"/>
    <property type="match status" value="1"/>
</dbReference>
<name>A0A494ZUF3_9BACI</name>
<evidence type="ECO:0000256" key="1">
    <source>
        <dbReference type="ARBA" id="ARBA00022823"/>
    </source>
</evidence>
<dbReference type="AlphaFoldDB" id="A0A494ZUF3"/>
<evidence type="ECO:0000313" key="2">
    <source>
        <dbReference type="EMBL" id="RKQ29655.1"/>
    </source>
</evidence>
<proteinExistence type="predicted"/>
<evidence type="ECO:0008006" key="4">
    <source>
        <dbReference type="Google" id="ProtNLM"/>
    </source>
</evidence>
<dbReference type="Proteomes" id="UP000269301">
    <property type="component" value="Unassembled WGS sequence"/>
</dbReference>
<dbReference type="GO" id="GO:0009249">
    <property type="term" value="P:protein lipoylation"/>
    <property type="evidence" value="ECO:0007669"/>
    <property type="project" value="TreeGrafter"/>
</dbReference>
<gene>
    <name evidence="2" type="ORF">D8M06_17130</name>
</gene>
<organism evidence="2 3">
    <name type="scientific">Oceanobacillus halophilus</name>
    <dbReference type="NCBI Taxonomy" id="930130"/>
    <lineage>
        <taxon>Bacteria</taxon>
        <taxon>Bacillati</taxon>
        <taxon>Bacillota</taxon>
        <taxon>Bacilli</taxon>
        <taxon>Bacillales</taxon>
        <taxon>Bacillaceae</taxon>
        <taxon>Oceanobacillus</taxon>
    </lineage>
</organism>